<organism evidence="2 3">
    <name type="scientific">Serratia rubidaea</name>
    <name type="common">Serratia marinorubra</name>
    <dbReference type="NCBI Taxonomy" id="61652"/>
    <lineage>
        <taxon>Bacteria</taxon>
        <taxon>Pseudomonadati</taxon>
        <taxon>Pseudomonadota</taxon>
        <taxon>Gammaproteobacteria</taxon>
        <taxon>Enterobacterales</taxon>
        <taxon>Yersiniaceae</taxon>
        <taxon>Serratia</taxon>
    </lineage>
</organism>
<protein>
    <submittedName>
        <fullName evidence="2">Pathogenicity factor</fullName>
    </submittedName>
</protein>
<accession>A0A447QJ82</accession>
<dbReference type="EMBL" id="LR134155">
    <property type="protein sequence ID" value="VEA70120.1"/>
    <property type="molecule type" value="Genomic_DNA"/>
</dbReference>
<reference evidence="2 3" key="1">
    <citation type="submission" date="2018-12" db="EMBL/GenBank/DDBJ databases">
        <authorList>
            <consortium name="Pathogen Informatics"/>
        </authorList>
    </citation>
    <scope>NUCLEOTIDE SEQUENCE [LARGE SCALE GENOMIC DNA]</scope>
    <source>
        <strain evidence="2 3">NCTC9419</strain>
    </source>
</reference>
<dbReference type="Proteomes" id="UP000271603">
    <property type="component" value="Chromosome"/>
</dbReference>
<dbReference type="Pfam" id="PF11725">
    <property type="entry name" value="AvrE_T3Es"/>
    <property type="match status" value="1"/>
</dbReference>
<evidence type="ECO:0000313" key="3">
    <source>
        <dbReference type="Proteomes" id="UP000271603"/>
    </source>
</evidence>
<sequence>MFGAGGNNTRQVNNPFKKRMQAFLFKPQGKMPRPLKNLGNEIIHRASGREG</sequence>
<feature type="compositionally biased region" description="Basic and acidic residues" evidence="1">
    <location>
        <begin position="42"/>
        <end position="51"/>
    </location>
</feature>
<proteinExistence type="predicted"/>
<feature type="region of interest" description="Disordered" evidence="1">
    <location>
        <begin position="26"/>
        <end position="51"/>
    </location>
</feature>
<gene>
    <name evidence="2" type="ORF">NCTC9419_01612</name>
</gene>
<evidence type="ECO:0000256" key="1">
    <source>
        <dbReference type="SAM" id="MobiDB-lite"/>
    </source>
</evidence>
<evidence type="ECO:0000313" key="2">
    <source>
        <dbReference type="EMBL" id="VEA70120.1"/>
    </source>
</evidence>
<dbReference type="InterPro" id="IPR021085">
    <property type="entry name" value="AvrE_T3Es"/>
</dbReference>
<name>A0A447QJ82_SERRU</name>
<dbReference type="AlphaFoldDB" id="A0A447QJ82"/>